<evidence type="ECO:0000313" key="3">
    <source>
        <dbReference type="Proteomes" id="UP000791440"/>
    </source>
</evidence>
<keyword evidence="3" id="KW-1185">Reference proteome</keyword>
<proteinExistence type="predicted"/>
<feature type="non-terminal residue" evidence="2">
    <location>
        <position position="1"/>
    </location>
</feature>
<name>A0A921YNA3_MANSE</name>
<dbReference type="Proteomes" id="UP000791440">
    <property type="component" value="Unassembled WGS sequence"/>
</dbReference>
<reference evidence="2" key="1">
    <citation type="journal article" date="2016" name="Insect Biochem. Mol. Biol.">
        <title>Multifaceted biological insights from a draft genome sequence of the tobacco hornworm moth, Manduca sexta.</title>
        <authorList>
            <person name="Kanost M.R."/>
            <person name="Arrese E.L."/>
            <person name="Cao X."/>
            <person name="Chen Y.R."/>
            <person name="Chellapilla S."/>
            <person name="Goldsmith M.R."/>
            <person name="Grosse-Wilde E."/>
            <person name="Heckel D.G."/>
            <person name="Herndon N."/>
            <person name="Jiang H."/>
            <person name="Papanicolaou A."/>
            <person name="Qu J."/>
            <person name="Soulages J.L."/>
            <person name="Vogel H."/>
            <person name="Walters J."/>
            <person name="Waterhouse R.M."/>
            <person name="Ahn S.J."/>
            <person name="Almeida F.C."/>
            <person name="An C."/>
            <person name="Aqrawi P."/>
            <person name="Bretschneider A."/>
            <person name="Bryant W.B."/>
            <person name="Bucks S."/>
            <person name="Chao H."/>
            <person name="Chevignon G."/>
            <person name="Christen J.M."/>
            <person name="Clarke D.F."/>
            <person name="Dittmer N.T."/>
            <person name="Ferguson L.C.F."/>
            <person name="Garavelou S."/>
            <person name="Gordon K.H.J."/>
            <person name="Gunaratna R.T."/>
            <person name="Han Y."/>
            <person name="Hauser F."/>
            <person name="He Y."/>
            <person name="Heidel-Fischer H."/>
            <person name="Hirsh A."/>
            <person name="Hu Y."/>
            <person name="Jiang H."/>
            <person name="Kalra D."/>
            <person name="Klinner C."/>
            <person name="Konig C."/>
            <person name="Kovar C."/>
            <person name="Kroll A.R."/>
            <person name="Kuwar S.S."/>
            <person name="Lee S.L."/>
            <person name="Lehman R."/>
            <person name="Li K."/>
            <person name="Li Z."/>
            <person name="Liang H."/>
            <person name="Lovelace S."/>
            <person name="Lu Z."/>
            <person name="Mansfield J.H."/>
            <person name="McCulloch K.J."/>
            <person name="Mathew T."/>
            <person name="Morton B."/>
            <person name="Muzny D.M."/>
            <person name="Neunemann D."/>
            <person name="Ongeri F."/>
            <person name="Pauchet Y."/>
            <person name="Pu L.L."/>
            <person name="Pyrousis I."/>
            <person name="Rao X.J."/>
            <person name="Redding A."/>
            <person name="Roesel C."/>
            <person name="Sanchez-Gracia A."/>
            <person name="Schaack S."/>
            <person name="Shukla A."/>
            <person name="Tetreau G."/>
            <person name="Wang Y."/>
            <person name="Xiong G.H."/>
            <person name="Traut W."/>
            <person name="Walsh T.K."/>
            <person name="Worley K.C."/>
            <person name="Wu D."/>
            <person name="Wu W."/>
            <person name="Wu Y.Q."/>
            <person name="Zhang X."/>
            <person name="Zou Z."/>
            <person name="Zucker H."/>
            <person name="Briscoe A.D."/>
            <person name="Burmester T."/>
            <person name="Clem R.J."/>
            <person name="Feyereisen R."/>
            <person name="Grimmelikhuijzen C.J.P."/>
            <person name="Hamodrakas S.J."/>
            <person name="Hansson B.S."/>
            <person name="Huguet E."/>
            <person name="Jermiin L.S."/>
            <person name="Lan Q."/>
            <person name="Lehman H.K."/>
            <person name="Lorenzen M."/>
            <person name="Merzendorfer H."/>
            <person name="Michalopoulos I."/>
            <person name="Morton D.B."/>
            <person name="Muthukrishnan S."/>
            <person name="Oakeshott J.G."/>
            <person name="Palmer W."/>
            <person name="Park Y."/>
            <person name="Passarelli A.L."/>
            <person name="Rozas J."/>
            <person name="Schwartz L.M."/>
            <person name="Smith W."/>
            <person name="Southgate A."/>
            <person name="Vilcinskas A."/>
            <person name="Vogt R."/>
            <person name="Wang P."/>
            <person name="Werren J."/>
            <person name="Yu X.Q."/>
            <person name="Zhou J.J."/>
            <person name="Brown S.J."/>
            <person name="Scherer S.E."/>
            <person name="Richards S."/>
            <person name="Blissard G.W."/>
        </authorList>
    </citation>
    <scope>NUCLEOTIDE SEQUENCE</scope>
</reference>
<feature type="non-terminal residue" evidence="2">
    <location>
        <position position="69"/>
    </location>
</feature>
<gene>
    <name evidence="2" type="ORF">O3G_MSEX002419</name>
</gene>
<comment type="caution">
    <text evidence="2">The sequence shown here is derived from an EMBL/GenBank/DDBJ whole genome shotgun (WGS) entry which is preliminary data.</text>
</comment>
<accession>A0A921YNA3</accession>
<reference evidence="2" key="2">
    <citation type="submission" date="2020-12" db="EMBL/GenBank/DDBJ databases">
        <authorList>
            <person name="Kanost M."/>
        </authorList>
    </citation>
    <scope>NUCLEOTIDE SEQUENCE</scope>
</reference>
<dbReference type="AlphaFoldDB" id="A0A921YNA3"/>
<dbReference type="InterPro" id="IPR000477">
    <property type="entry name" value="RT_dom"/>
</dbReference>
<sequence>RNQKVFIGNVSSAGSAVRIGVPQGSILGPFLFLVYINDLPYMVDNMADVVLFADDTSIIFKLNRRDENL</sequence>
<dbReference type="PROSITE" id="PS50878">
    <property type="entry name" value="RT_POL"/>
    <property type="match status" value="1"/>
</dbReference>
<organism evidence="2 3">
    <name type="scientific">Manduca sexta</name>
    <name type="common">Tobacco hawkmoth</name>
    <name type="synonym">Tobacco hornworm</name>
    <dbReference type="NCBI Taxonomy" id="7130"/>
    <lineage>
        <taxon>Eukaryota</taxon>
        <taxon>Metazoa</taxon>
        <taxon>Ecdysozoa</taxon>
        <taxon>Arthropoda</taxon>
        <taxon>Hexapoda</taxon>
        <taxon>Insecta</taxon>
        <taxon>Pterygota</taxon>
        <taxon>Neoptera</taxon>
        <taxon>Endopterygota</taxon>
        <taxon>Lepidoptera</taxon>
        <taxon>Glossata</taxon>
        <taxon>Ditrysia</taxon>
        <taxon>Bombycoidea</taxon>
        <taxon>Sphingidae</taxon>
        <taxon>Sphinginae</taxon>
        <taxon>Sphingini</taxon>
        <taxon>Manduca</taxon>
    </lineage>
</organism>
<evidence type="ECO:0000313" key="2">
    <source>
        <dbReference type="EMBL" id="KAG6442561.1"/>
    </source>
</evidence>
<evidence type="ECO:0000259" key="1">
    <source>
        <dbReference type="PROSITE" id="PS50878"/>
    </source>
</evidence>
<dbReference type="Pfam" id="PF00078">
    <property type="entry name" value="RVT_1"/>
    <property type="match status" value="1"/>
</dbReference>
<protein>
    <recommendedName>
        <fullName evidence="1">Reverse transcriptase domain-containing protein</fullName>
    </recommendedName>
</protein>
<dbReference type="EMBL" id="JH668294">
    <property type="protein sequence ID" value="KAG6442561.1"/>
    <property type="molecule type" value="Genomic_DNA"/>
</dbReference>
<feature type="domain" description="Reverse transcriptase" evidence="1">
    <location>
        <begin position="1"/>
        <end position="69"/>
    </location>
</feature>